<evidence type="ECO:0000313" key="11">
    <source>
        <dbReference type="Proteomes" id="UP000799092"/>
    </source>
</evidence>
<dbReference type="Proteomes" id="UP000799092">
    <property type="component" value="Unassembled WGS sequence"/>
</dbReference>
<dbReference type="EMBL" id="WJNG01000021">
    <property type="protein sequence ID" value="MRH44936.1"/>
    <property type="molecule type" value="Genomic_DNA"/>
</dbReference>
<keyword evidence="3" id="KW-0309">Germination</keyword>
<dbReference type="PANTHER" id="PTHR35789">
    <property type="entry name" value="SPORE GERMINATION PROTEIN B3"/>
    <property type="match status" value="1"/>
</dbReference>
<dbReference type="GO" id="GO:0009847">
    <property type="term" value="P:spore germination"/>
    <property type="evidence" value="ECO:0007669"/>
    <property type="project" value="InterPro"/>
</dbReference>
<dbReference type="PROSITE" id="PS51257">
    <property type="entry name" value="PROKAR_LIPOPROTEIN"/>
    <property type="match status" value="1"/>
</dbReference>
<proteinExistence type="inferred from homology"/>
<dbReference type="Pfam" id="PF25198">
    <property type="entry name" value="Spore_GerAC_N"/>
    <property type="match status" value="1"/>
</dbReference>
<dbReference type="PANTHER" id="PTHR35789:SF1">
    <property type="entry name" value="SPORE GERMINATION PROTEIN B3"/>
    <property type="match status" value="1"/>
</dbReference>
<dbReference type="InterPro" id="IPR046953">
    <property type="entry name" value="Spore_GerAC-like_C"/>
</dbReference>
<evidence type="ECO:0000256" key="3">
    <source>
        <dbReference type="ARBA" id="ARBA00022544"/>
    </source>
</evidence>
<accession>A0A6A8DKD1</accession>
<reference evidence="10" key="1">
    <citation type="submission" date="2019-11" db="EMBL/GenBank/DDBJ databases">
        <authorList>
            <person name="Li J."/>
        </authorList>
    </citation>
    <scope>NUCLEOTIDE SEQUENCE</scope>
    <source>
        <strain evidence="10">B6B</strain>
    </source>
</reference>
<keyword evidence="5" id="KW-0472">Membrane</keyword>
<comment type="subcellular location">
    <subcellularLocation>
        <location evidence="1">Membrane</location>
        <topology evidence="1">Lipid-anchor</topology>
    </subcellularLocation>
</comment>
<keyword evidence="4" id="KW-0732">Signal</keyword>
<dbReference type="Gene3D" id="3.30.300.210">
    <property type="entry name" value="Nutrient germinant receptor protein C, domain 3"/>
    <property type="match status" value="1"/>
</dbReference>
<organism evidence="10 11">
    <name type="scientific">Aquibacillus halophilus</name>
    <dbReference type="NCBI Taxonomy" id="930132"/>
    <lineage>
        <taxon>Bacteria</taxon>
        <taxon>Bacillati</taxon>
        <taxon>Bacillota</taxon>
        <taxon>Bacilli</taxon>
        <taxon>Bacillales</taxon>
        <taxon>Bacillaceae</taxon>
        <taxon>Aquibacillus</taxon>
    </lineage>
</organism>
<evidence type="ECO:0000256" key="6">
    <source>
        <dbReference type="ARBA" id="ARBA00023139"/>
    </source>
</evidence>
<keyword evidence="11" id="KW-1185">Reference proteome</keyword>
<dbReference type="InterPro" id="IPR008844">
    <property type="entry name" value="Spore_GerAC-like"/>
</dbReference>
<protein>
    <submittedName>
        <fullName evidence="10">Ger(X)C family spore germination protein</fullName>
    </submittedName>
</protein>
<evidence type="ECO:0000256" key="1">
    <source>
        <dbReference type="ARBA" id="ARBA00004635"/>
    </source>
</evidence>
<comment type="caution">
    <text evidence="10">The sequence shown here is derived from an EMBL/GenBank/DDBJ whole genome shotgun (WGS) entry which is preliminary data.</text>
</comment>
<dbReference type="InterPro" id="IPR038501">
    <property type="entry name" value="Spore_GerAC_C_sf"/>
</dbReference>
<evidence type="ECO:0000259" key="8">
    <source>
        <dbReference type="Pfam" id="PF05504"/>
    </source>
</evidence>
<evidence type="ECO:0000256" key="2">
    <source>
        <dbReference type="ARBA" id="ARBA00007886"/>
    </source>
</evidence>
<gene>
    <name evidence="10" type="ORF">GH741_20030</name>
</gene>
<dbReference type="Pfam" id="PF05504">
    <property type="entry name" value="Spore_GerAC"/>
    <property type="match status" value="1"/>
</dbReference>
<feature type="domain" description="Spore germination protein N-terminal" evidence="9">
    <location>
        <begin position="21"/>
        <end position="184"/>
    </location>
</feature>
<evidence type="ECO:0000259" key="9">
    <source>
        <dbReference type="Pfam" id="PF25198"/>
    </source>
</evidence>
<evidence type="ECO:0000313" key="10">
    <source>
        <dbReference type="EMBL" id="MRH44936.1"/>
    </source>
</evidence>
<sequence length="373" mass="42628">MKSMFPIVCMFVMLIGCVPTKQIEKLGIVTSYGADLLEDGSIGNTLLYSQFDPNIKEPVQTAESQAHSYEGAIDAANLKTNYKLVTGQIRTKVFGKELAKTGIVRLLSTHFRDASEPATLYIAVSDTTAKDVLTSTTEVDLSKFLYNLIDNNRKREILPKSDLIDFLHKYDDVGIDPVQPLITIEKKRPVIDSIALFQDDIYVDSLSPEETFLIKLTTEKFKAGTHEITLPKEPFKEDIGYDTDKSDKETIHFVLNEIRSKSKVKLDDTEKLSYTVEIKLVSRLIEISEPLIIEDEKTIKKIEKHSSEHFTKQLEEMMEKLKELNVDPIGFGKIYDEETRNKKLTNKEWRDLYPTIDVKFNVKVEIIRHGIMQ</sequence>
<dbReference type="InterPro" id="IPR057336">
    <property type="entry name" value="GerAC_N"/>
</dbReference>
<feature type="domain" description="Spore germination GerAC-like C-terminal" evidence="8">
    <location>
        <begin position="194"/>
        <end position="370"/>
    </location>
</feature>
<evidence type="ECO:0000256" key="4">
    <source>
        <dbReference type="ARBA" id="ARBA00022729"/>
    </source>
</evidence>
<evidence type="ECO:0000256" key="7">
    <source>
        <dbReference type="ARBA" id="ARBA00023288"/>
    </source>
</evidence>
<dbReference type="NCBIfam" id="TIGR02887">
    <property type="entry name" value="spore_ger_x_C"/>
    <property type="match status" value="1"/>
</dbReference>
<dbReference type="AlphaFoldDB" id="A0A6A8DKD1"/>
<dbReference type="OrthoDB" id="2592518at2"/>
<dbReference type="GO" id="GO:0016020">
    <property type="term" value="C:membrane"/>
    <property type="evidence" value="ECO:0007669"/>
    <property type="project" value="UniProtKB-SubCell"/>
</dbReference>
<evidence type="ECO:0000256" key="5">
    <source>
        <dbReference type="ARBA" id="ARBA00023136"/>
    </source>
</evidence>
<keyword evidence="6" id="KW-0564">Palmitate</keyword>
<comment type="similarity">
    <text evidence="2">Belongs to the GerABKC lipoprotein family.</text>
</comment>
<keyword evidence="7" id="KW-0449">Lipoprotein</keyword>
<name>A0A6A8DKD1_9BACI</name>